<keyword evidence="3" id="KW-1185">Reference proteome</keyword>
<reference evidence="2 3" key="1">
    <citation type="submission" date="2023-08" db="EMBL/GenBank/DDBJ databases">
        <title>Oxalobacteraceae gen .nov., isolated from river sludge outside the plant.</title>
        <authorList>
            <person name="Zhao S.Y."/>
        </authorList>
    </citation>
    <scope>NUCLEOTIDE SEQUENCE [LARGE SCALE GENOMIC DNA]</scope>
    <source>
        <strain evidence="2 3">R-40</strain>
    </source>
</reference>
<name>A0ABU1BVT8_9BURK</name>
<dbReference type="Proteomes" id="UP001225596">
    <property type="component" value="Unassembled WGS sequence"/>
</dbReference>
<accession>A0ABU1BVT8</accession>
<dbReference type="NCBIfam" id="NF003366">
    <property type="entry name" value="PRK04439.1-5"/>
    <property type="match status" value="1"/>
</dbReference>
<dbReference type="PANTHER" id="PTHR36697:SF1">
    <property type="entry name" value="S-ADENOSYLMETHIONINE SYNTHASE"/>
    <property type="match status" value="1"/>
</dbReference>
<gene>
    <name evidence="2" type="ORF">Q8A64_17470</name>
</gene>
<dbReference type="InterPro" id="IPR027790">
    <property type="entry name" value="AdoMet_synthase_2_family"/>
</dbReference>
<evidence type="ECO:0000313" key="3">
    <source>
        <dbReference type="Proteomes" id="UP001225596"/>
    </source>
</evidence>
<protein>
    <submittedName>
        <fullName evidence="2">Methionine adenosyltransferase</fullName>
    </submittedName>
</protein>
<evidence type="ECO:0000313" key="2">
    <source>
        <dbReference type="EMBL" id="MDQ9172204.1"/>
    </source>
</evidence>
<proteinExistence type="inferred from homology"/>
<dbReference type="Gene3D" id="3.30.300.280">
    <property type="entry name" value="S-adenosylmethionine synthetase, C-terminal domain"/>
    <property type="match status" value="1"/>
</dbReference>
<dbReference type="InterPro" id="IPR042544">
    <property type="entry name" value="AdoMet_synthase_3"/>
</dbReference>
<organism evidence="2 3">
    <name type="scientific">Keguizhuia sedimenti</name>
    <dbReference type="NCBI Taxonomy" id="3064264"/>
    <lineage>
        <taxon>Bacteria</taxon>
        <taxon>Pseudomonadati</taxon>
        <taxon>Pseudomonadota</taxon>
        <taxon>Betaproteobacteria</taxon>
        <taxon>Burkholderiales</taxon>
        <taxon>Oxalobacteraceae</taxon>
        <taxon>Keguizhuia</taxon>
    </lineage>
</organism>
<dbReference type="RefSeq" id="WP_338438219.1">
    <property type="nucleotide sequence ID" value="NZ_JAUYVH010000018.1"/>
</dbReference>
<dbReference type="InterPro" id="IPR042543">
    <property type="entry name" value="AdoMet_synthase_2"/>
</dbReference>
<evidence type="ECO:0000256" key="1">
    <source>
        <dbReference type="ARBA" id="ARBA00006892"/>
    </source>
</evidence>
<dbReference type="Pfam" id="PF01941">
    <property type="entry name" value="AdoMet_Synthase"/>
    <property type="match status" value="1"/>
</dbReference>
<dbReference type="PANTHER" id="PTHR36697">
    <property type="entry name" value="S-ADENOSYLMETHIONINE SYNTHASE"/>
    <property type="match status" value="1"/>
</dbReference>
<sequence length="396" mass="42950">MKTETNIAITTIVLSEKSLLQAEICKHKGIGHPDSICDGVAEAASQALCRAYLAAYGVVQHHNVDKALLIGGESEPRFGGGKIRIPIRLIICGRATPLPARQNVKTVIQDAAHAYLQRNLHIPGDLIELEVAVRSGSADLQQVFSKAQTGAIANDTSFGVGYAPLSELEQMVLEVAELMKSTPFRAMYPVSGDDYKIMGKRLGVEMEFILALAFVDRHVASAKAYDEIKLDIRRSIASHLGNSCSVRLNTLDSFPAHTEKDVYLTVSGLSGEHGDDGQVGRGNRVNGLITPSRTMSLEGAAGKNPVSHVGKIYNVLAHEMAEALSVQLPDIGHVSVQLLSAIGMPVNRPQLVNVEIIREGKLTPALQKEVQRISLERLANIDHLSRRLIEGRIRVF</sequence>
<dbReference type="Gene3D" id="3.30.300.10">
    <property type="match status" value="1"/>
</dbReference>
<comment type="caution">
    <text evidence="2">The sequence shown here is derived from an EMBL/GenBank/DDBJ whole genome shotgun (WGS) entry which is preliminary data.</text>
</comment>
<comment type="similarity">
    <text evidence="1">Belongs to the AdoMet synthetase 2 family.</text>
</comment>
<dbReference type="Gene3D" id="3.30.300.340">
    <property type="entry name" value="S-adenosylmethionine synthetase, N-terminal domain"/>
    <property type="match status" value="1"/>
</dbReference>
<dbReference type="EMBL" id="JAUYVH010000018">
    <property type="protein sequence ID" value="MDQ9172204.1"/>
    <property type="molecule type" value="Genomic_DNA"/>
</dbReference>